<comment type="caution">
    <text evidence="1">The sequence shown here is derived from an EMBL/GenBank/DDBJ whole genome shotgun (WGS) entry which is preliminary data.</text>
</comment>
<evidence type="ECO:0000313" key="1">
    <source>
        <dbReference type="EMBL" id="PRP78315.1"/>
    </source>
</evidence>
<dbReference type="InParanoid" id="A0A2P6N2Z2"/>
<proteinExistence type="predicted"/>
<keyword evidence="2" id="KW-1185">Reference proteome</keyword>
<reference evidence="1 2" key="1">
    <citation type="journal article" date="2018" name="Genome Biol. Evol.">
        <title>Multiple Roots of Fruiting Body Formation in Amoebozoa.</title>
        <authorList>
            <person name="Hillmann F."/>
            <person name="Forbes G."/>
            <person name="Novohradska S."/>
            <person name="Ferling I."/>
            <person name="Riege K."/>
            <person name="Groth M."/>
            <person name="Westermann M."/>
            <person name="Marz M."/>
            <person name="Spaller T."/>
            <person name="Winckler T."/>
            <person name="Schaap P."/>
            <person name="Glockner G."/>
        </authorList>
    </citation>
    <scope>NUCLEOTIDE SEQUENCE [LARGE SCALE GENOMIC DNA]</scope>
    <source>
        <strain evidence="1 2">Jena</strain>
    </source>
</reference>
<dbReference type="Proteomes" id="UP000241769">
    <property type="component" value="Unassembled WGS sequence"/>
</dbReference>
<name>A0A2P6N2Z2_9EUKA</name>
<dbReference type="AlphaFoldDB" id="A0A2P6N2Z2"/>
<evidence type="ECO:0000313" key="2">
    <source>
        <dbReference type="Proteomes" id="UP000241769"/>
    </source>
</evidence>
<dbReference type="EMBL" id="MDYQ01000230">
    <property type="protein sequence ID" value="PRP78315.1"/>
    <property type="molecule type" value="Genomic_DNA"/>
</dbReference>
<sequence length="79" mass="8972">MFCVTAISKSFELRDGFMTIVSLAVYEVPMVLRCCSDDRTYDANAIFCAIKSYSLSSRLRQGLDSLVLFSQPYIDKEEL</sequence>
<gene>
    <name evidence="1" type="ORF">PROFUN_13811</name>
</gene>
<accession>A0A2P6N2Z2</accession>
<organism evidence="1 2">
    <name type="scientific">Planoprotostelium fungivorum</name>
    <dbReference type="NCBI Taxonomy" id="1890364"/>
    <lineage>
        <taxon>Eukaryota</taxon>
        <taxon>Amoebozoa</taxon>
        <taxon>Evosea</taxon>
        <taxon>Variosea</taxon>
        <taxon>Cavosteliida</taxon>
        <taxon>Cavosteliaceae</taxon>
        <taxon>Planoprotostelium</taxon>
    </lineage>
</organism>
<protein>
    <submittedName>
        <fullName evidence="1">Uncharacterized protein</fullName>
    </submittedName>
</protein>